<name>A0AAJ4VCR9_9SPHN</name>
<reference evidence="1 2" key="1">
    <citation type="submission" date="2018-07" db="EMBL/GenBank/DDBJ databases">
        <title>Genomic and Epidemiologic Investigation of an Indolent Hospital Outbreak.</title>
        <authorList>
            <person name="Johnson R.C."/>
            <person name="Deming C."/>
            <person name="Conlan S."/>
            <person name="Zellmer C.J."/>
            <person name="Michelin A.V."/>
            <person name="Lee-Lin S."/>
            <person name="Thomas P.J."/>
            <person name="Park M."/>
            <person name="Weingarten R.A."/>
            <person name="Less J."/>
            <person name="Dekker J.P."/>
            <person name="Frank K.M."/>
            <person name="Musser K.A."/>
            <person name="Mcquiston J.R."/>
            <person name="Henderson D.K."/>
            <person name="Lau A.F."/>
            <person name="Palmore T.N."/>
            <person name="Segre J.A."/>
        </authorList>
    </citation>
    <scope>NUCLEOTIDE SEQUENCE [LARGE SCALE GENOMIC DNA]</scope>
    <source>
        <strain evidence="1 2">SK-NIH.Env10_0317</strain>
    </source>
</reference>
<comment type="caution">
    <text evidence="1">The sequence shown here is derived from an EMBL/GenBank/DDBJ whole genome shotgun (WGS) entry which is preliminary data.</text>
</comment>
<dbReference type="AlphaFoldDB" id="A0AAJ4VCR9"/>
<organism evidence="1 2">
    <name type="scientific">Sphingomonas koreensis</name>
    <dbReference type="NCBI Taxonomy" id="93064"/>
    <lineage>
        <taxon>Bacteria</taxon>
        <taxon>Pseudomonadati</taxon>
        <taxon>Pseudomonadota</taxon>
        <taxon>Alphaproteobacteria</taxon>
        <taxon>Sphingomonadales</taxon>
        <taxon>Sphingomonadaceae</taxon>
        <taxon>Sphingomonas</taxon>
    </lineage>
</organism>
<dbReference type="Proteomes" id="UP000286681">
    <property type="component" value="Unassembled WGS sequence"/>
</dbReference>
<gene>
    <name evidence="1" type="ORF">CA257_00220</name>
</gene>
<protein>
    <submittedName>
        <fullName evidence="1">Uncharacterized protein</fullName>
    </submittedName>
</protein>
<accession>A0AAJ4VCR9</accession>
<evidence type="ECO:0000313" key="1">
    <source>
        <dbReference type="EMBL" id="RSV07953.1"/>
    </source>
</evidence>
<sequence>MHITSIPTEAGMDTHFAITPTGHSLGRLHRLFTTSRALVPAPERVAPLLPEPRILAMLEGGERLTTGQVIARMGLLATPLLQQRVSRALVEYGFQCVRAQGRAATWQWTVAPLEIVSQKFRRVHEEADRARGLSGIRPAPAWAGRVATYLGWRS</sequence>
<proteinExistence type="predicted"/>
<evidence type="ECO:0000313" key="2">
    <source>
        <dbReference type="Proteomes" id="UP000286681"/>
    </source>
</evidence>
<dbReference type="EMBL" id="QQWO01000001">
    <property type="protein sequence ID" value="RSV07953.1"/>
    <property type="molecule type" value="Genomic_DNA"/>
</dbReference>